<keyword evidence="5" id="KW-1185">Reference proteome</keyword>
<evidence type="ECO:0000259" key="3">
    <source>
        <dbReference type="PROSITE" id="PS50075"/>
    </source>
</evidence>
<name>A0A7W7R428_KITKI</name>
<organism evidence="4 5">
    <name type="scientific">Kitasatospora kifunensis</name>
    <name type="common">Streptomyces kifunensis</name>
    <dbReference type="NCBI Taxonomy" id="58351"/>
    <lineage>
        <taxon>Bacteria</taxon>
        <taxon>Bacillati</taxon>
        <taxon>Actinomycetota</taxon>
        <taxon>Actinomycetes</taxon>
        <taxon>Kitasatosporales</taxon>
        <taxon>Streptomycetaceae</taxon>
        <taxon>Kitasatospora</taxon>
    </lineage>
</organism>
<dbReference type="PROSITE" id="PS50075">
    <property type="entry name" value="CARRIER"/>
    <property type="match status" value="1"/>
</dbReference>
<evidence type="ECO:0000256" key="2">
    <source>
        <dbReference type="ARBA" id="ARBA00022553"/>
    </source>
</evidence>
<dbReference type="RefSeq" id="WP_184936733.1">
    <property type="nucleotide sequence ID" value="NZ_JACHJV010000001.1"/>
</dbReference>
<dbReference type="SUPFAM" id="SSF47336">
    <property type="entry name" value="ACP-like"/>
    <property type="match status" value="1"/>
</dbReference>
<dbReference type="InterPro" id="IPR036736">
    <property type="entry name" value="ACP-like_sf"/>
</dbReference>
<dbReference type="SMART" id="SM00823">
    <property type="entry name" value="PKS_PP"/>
    <property type="match status" value="1"/>
</dbReference>
<evidence type="ECO:0000313" key="5">
    <source>
        <dbReference type="Proteomes" id="UP000540506"/>
    </source>
</evidence>
<evidence type="ECO:0000256" key="1">
    <source>
        <dbReference type="ARBA" id="ARBA00022450"/>
    </source>
</evidence>
<dbReference type="Gene3D" id="1.10.1200.10">
    <property type="entry name" value="ACP-like"/>
    <property type="match status" value="1"/>
</dbReference>
<dbReference type="InterPro" id="IPR009081">
    <property type="entry name" value="PP-bd_ACP"/>
</dbReference>
<dbReference type="SMART" id="SM01294">
    <property type="entry name" value="PKS_PP_betabranch"/>
    <property type="match status" value="1"/>
</dbReference>
<feature type="domain" description="Carrier" evidence="3">
    <location>
        <begin position="18"/>
        <end position="94"/>
    </location>
</feature>
<dbReference type="GO" id="GO:0031177">
    <property type="term" value="F:phosphopantetheine binding"/>
    <property type="evidence" value="ECO:0007669"/>
    <property type="project" value="InterPro"/>
</dbReference>
<dbReference type="GO" id="GO:0017000">
    <property type="term" value="P:antibiotic biosynthetic process"/>
    <property type="evidence" value="ECO:0007669"/>
    <property type="project" value="UniProtKB-ARBA"/>
</dbReference>
<dbReference type="Pfam" id="PF00550">
    <property type="entry name" value="PP-binding"/>
    <property type="match status" value="1"/>
</dbReference>
<sequence>MTRRTVHRQPLVLTALDGTDYELQGWLIDRLGGQLPGTRRIDPTVQLVEYGLDSVVALGLYGEIEEVFGVFLEPGVVYDCATVEELARHLVDRAGEWQRHGQARS</sequence>
<gene>
    <name evidence="4" type="ORF">FHR34_003853</name>
</gene>
<comment type="caution">
    <text evidence="4">The sequence shown here is derived from an EMBL/GenBank/DDBJ whole genome shotgun (WGS) entry which is preliminary data.</text>
</comment>
<accession>A0A7W7R428</accession>
<dbReference type="Proteomes" id="UP000540506">
    <property type="component" value="Unassembled WGS sequence"/>
</dbReference>
<keyword evidence="1" id="KW-0596">Phosphopantetheine</keyword>
<dbReference type="InterPro" id="IPR020806">
    <property type="entry name" value="PKS_PP-bd"/>
</dbReference>
<evidence type="ECO:0000313" key="4">
    <source>
        <dbReference type="EMBL" id="MBB4924860.1"/>
    </source>
</evidence>
<dbReference type="EMBL" id="JACHJV010000001">
    <property type="protein sequence ID" value="MBB4924860.1"/>
    <property type="molecule type" value="Genomic_DNA"/>
</dbReference>
<dbReference type="AlphaFoldDB" id="A0A7W7R428"/>
<reference evidence="4 5" key="1">
    <citation type="submission" date="2020-08" db="EMBL/GenBank/DDBJ databases">
        <title>Sequencing the genomes of 1000 actinobacteria strains.</title>
        <authorList>
            <person name="Klenk H.-P."/>
        </authorList>
    </citation>
    <scope>NUCLEOTIDE SEQUENCE [LARGE SCALE GENOMIC DNA]</scope>
    <source>
        <strain evidence="4 5">DSM 41654</strain>
    </source>
</reference>
<proteinExistence type="predicted"/>
<protein>
    <submittedName>
        <fullName evidence="4">Acyl carrier protein</fullName>
    </submittedName>
</protein>
<keyword evidence="2" id="KW-0597">Phosphoprotein</keyword>